<keyword evidence="2" id="KW-1185">Reference proteome</keyword>
<evidence type="ECO:0000313" key="1">
    <source>
        <dbReference type="EMBL" id="AMC10927.1"/>
    </source>
</evidence>
<dbReference type="SUPFAM" id="SSF56935">
    <property type="entry name" value="Porins"/>
    <property type="match status" value="1"/>
</dbReference>
<organism evidence="1 2">
    <name type="scientific">Lutibacter profundi</name>
    <dbReference type="NCBI Taxonomy" id="1622118"/>
    <lineage>
        <taxon>Bacteria</taxon>
        <taxon>Pseudomonadati</taxon>
        <taxon>Bacteroidota</taxon>
        <taxon>Flavobacteriia</taxon>
        <taxon>Flavobacteriales</taxon>
        <taxon>Flavobacteriaceae</taxon>
        <taxon>Lutibacter</taxon>
    </lineage>
</organism>
<dbReference type="SUPFAM" id="SSF49464">
    <property type="entry name" value="Carboxypeptidase regulatory domain-like"/>
    <property type="match status" value="1"/>
</dbReference>
<proteinExistence type="predicted"/>
<name>A0A109RNH4_9FLAO</name>
<gene>
    <name evidence="1" type="ORF">Lupro_06560</name>
</gene>
<accession>A0A109RNH4</accession>
<dbReference type="KEGG" id="lut:Lupro_06560"/>
<reference evidence="1 2" key="2">
    <citation type="journal article" date="2016" name="Int. J. Syst. Evol. Microbiol.">
        <title>Lutibacter profundi sp. nov., isolated from a deep-sea hydrothermal system on the Arctic Mid-Ocean Ridge and emended description of the genus Lutibacter.</title>
        <authorList>
            <person name="Le Moine Bauer S."/>
            <person name="Roalkvam I."/>
            <person name="Steen I.H."/>
            <person name="Dahle H."/>
        </authorList>
    </citation>
    <scope>NUCLEOTIDE SEQUENCE [LARGE SCALE GENOMIC DNA]</scope>
    <source>
        <strain evidence="1 2">LP1</strain>
    </source>
</reference>
<dbReference type="RefSeq" id="WP_068207632.1">
    <property type="nucleotide sequence ID" value="NZ_CP013355.1"/>
</dbReference>
<sequence>MLKKIALNLLLFSMFGLKAQIIVLKGTVKDSLQNPLTYANVIAKPQNSAINLSFAITDEQGRYKLELTKNESYTIEASFLGYTIQGFEVNSSESGEKDFILKQASQQLNEVVIIQQLPVEVKEDTITYRTKAFITGNERKLKAVLNKLPGVEVDKNGLVTVQGKKVTHMLVEGKKFFGGNSKLAVENIPADAVGEVEVIDNYNEVAMLKGLTETEDMAMNIKLKKNKKKFTFGDVEVGKGTKNYYLAHTGLFYYSPKTTINFIGDINTLGDHFFTIKDYIRFEGGINKILSTNGSVYNTSNSNFSSFFNFEDVTKSINKFVALNLNTPISKNTAISGYILFSDSQTTAFNESLRQYLFIDNTFEEQLSEKKINNNKLAIGKISFEHKPSFKNELYVNTQVKYNDVGSVSENQSIININEINFIINKNSTDLLVKQDVEWHKKYTSKHTTSFVLNYEHQKSTPKNQWFTDTPFLQGLIPLQEDDNYTIIQNINRQSHKLELGLKHYWILGAKSQLNTTFGNHYFKENYETSETQELSDGTINDFKIANFDNYLKYTLNDVFIGMHYKFKAGKLVVEARGNFHNYNWEINQDTNIIRSKLSLLPNITAKYSFYKSEKLHFNYALKNRFGKTNQFTNNYTLLNYNSVYKGNSSLEYTNYHTARLLYTKFQLYKNIIMSASVGYNKKKESIKNEIILSGTNKFLTPILFEHPETNWNFRGDIYKRYGKFKIRFTGRFDMSDYRQLIDNKLSQNKNKSQYYKSSLSTNFEKAPNIKIGYNLKLNDYQSSTLKSNYTTKEPFVEIEYNFLNGFIFKTDYYKNTFENRALAQKDLYELANTSLFYQKEDSAWGFEIKANNLLNINYKRSNNINEFLISDVKTYILPRVVLFTVSYKL</sequence>
<evidence type="ECO:0008006" key="3">
    <source>
        <dbReference type="Google" id="ProtNLM"/>
    </source>
</evidence>
<dbReference type="InterPro" id="IPR008969">
    <property type="entry name" value="CarboxyPept-like_regulatory"/>
</dbReference>
<reference evidence="2" key="1">
    <citation type="submission" date="2015-12" db="EMBL/GenBank/DDBJ databases">
        <title>Complete genome sequence of Lutibacter profundus strain LP1.</title>
        <authorList>
            <person name="Wissuwa J."/>
            <person name="Le Moine Bauer S."/>
            <person name="Stokke R."/>
            <person name="Dahle H."/>
            <person name="Steen I.H."/>
        </authorList>
    </citation>
    <scope>NUCLEOTIDE SEQUENCE [LARGE SCALE GENOMIC DNA]</scope>
    <source>
        <strain evidence="2">LP1</strain>
    </source>
</reference>
<dbReference type="Proteomes" id="UP000059672">
    <property type="component" value="Chromosome"/>
</dbReference>
<dbReference type="Pfam" id="PF13715">
    <property type="entry name" value="CarbopepD_reg_2"/>
    <property type="match status" value="1"/>
</dbReference>
<protein>
    <recommendedName>
        <fullName evidence="3">Outer membrane protein beta-barrel domain-containing protein</fullName>
    </recommendedName>
</protein>
<evidence type="ECO:0000313" key="2">
    <source>
        <dbReference type="Proteomes" id="UP000059672"/>
    </source>
</evidence>
<dbReference type="Gene3D" id="2.60.40.1120">
    <property type="entry name" value="Carboxypeptidase-like, regulatory domain"/>
    <property type="match status" value="1"/>
</dbReference>
<dbReference type="OrthoDB" id="603275at2"/>
<dbReference type="EMBL" id="CP013355">
    <property type="protein sequence ID" value="AMC10927.1"/>
    <property type="molecule type" value="Genomic_DNA"/>
</dbReference>
<dbReference type="AlphaFoldDB" id="A0A109RNH4"/>
<dbReference type="STRING" id="1622118.Lupro_06560"/>